<dbReference type="AlphaFoldDB" id="A0A6J8EKX0"/>
<evidence type="ECO:0000313" key="4">
    <source>
        <dbReference type="Proteomes" id="UP000507470"/>
    </source>
</evidence>
<dbReference type="OrthoDB" id="6158911at2759"/>
<feature type="coiled-coil region" evidence="1">
    <location>
        <begin position="48"/>
        <end position="75"/>
    </location>
</feature>
<accession>A0A6J8EKX0</accession>
<dbReference type="PROSITE" id="PS50878">
    <property type="entry name" value="RT_POL"/>
    <property type="match status" value="1"/>
</dbReference>
<keyword evidence="4" id="KW-1185">Reference proteome</keyword>
<sequence>MDINNSLLLNERNTSVEHFVASYDSVLRTVLDKHAPEQSKVIIQRPNTEWYTDELRFAKRERRKAERQMRKTKLEVHKQIYKEHCSRTSKLLFKCKTDYYSNKISEVGHDQKKLLKLTNGLMGNTNDVILPSHHSEIELSNRFGNFFLGKIETIRTNLCLVNESSAYENEEFKYDLKFEGQPLTFFTPASVKEVRKIILKAPTKSCELDPLPTKILKPCLNSLATVITKIVNLSLEQFCVPPSFKEAVVRPLLKKAGLDKEVLKNYRPVSNLPFVSKVVEKVVETRLENHHTSNSLHDNVQSAYRACHPTETAILRVHHDITVALDNDCCAVLLMLDLSVAFDVIDHPILIKRMEYSCGITGTALSWLKSYLETRTQRIAISSVLSDEIHLLFGVPQGSLSS</sequence>
<feature type="domain" description="Reverse transcriptase" evidence="2">
    <location>
        <begin position="233"/>
        <end position="402"/>
    </location>
</feature>
<protein>
    <recommendedName>
        <fullName evidence="2">Reverse transcriptase domain-containing protein</fullName>
    </recommendedName>
</protein>
<dbReference type="Pfam" id="PF00078">
    <property type="entry name" value="RVT_1"/>
    <property type="match status" value="1"/>
</dbReference>
<evidence type="ECO:0000313" key="3">
    <source>
        <dbReference type="EMBL" id="CAC5420546.1"/>
    </source>
</evidence>
<evidence type="ECO:0000256" key="1">
    <source>
        <dbReference type="SAM" id="Coils"/>
    </source>
</evidence>
<dbReference type="EMBL" id="CACVKT020009160">
    <property type="protein sequence ID" value="CAC5420546.1"/>
    <property type="molecule type" value="Genomic_DNA"/>
</dbReference>
<gene>
    <name evidence="3" type="ORF">MCOR_52765</name>
</gene>
<evidence type="ECO:0000259" key="2">
    <source>
        <dbReference type="PROSITE" id="PS50878"/>
    </source>
</evidence>
<reference evidence="3 4" key="1">
    <citation type="submission" date="2020-06" db="EMBL/GenBank/DDBJ databases">
        <authorList>
            <person name="Li R."/>
            <person name="Bekaert M."/>
        </authorList>
    </citation>
    <scope>NUCLEOTIDE SEQUENCE [LARGE SCALE GENOMIC DNA]</scope>
    <source>
        <strain evidence="4">wild</strain>
    </source>
</reference>
<organism evidence="3 4">
    <name type="scientific">Mytilus coruscus</name>
    <name type="common">Sea mussel</name>
    <dbReference type="NCBI Taxonomy" id="42192"/>
    <lineage>
        <taxon>Eukaryota</taxon>
        <taxon>Metazoa</taxon>
        <taxon>Spiralia</taxon>
        <taxon>Lophotrochozoa</taxon>
        <taxon>Mollusca</taxon>
        <taxon>Bivalvia</taxon>
        <taxon>Autobranchia</taxon>
        <taxon>Pteriomorphia</taxon>
        <taxon>Mytilida</taxon>
        <taxon>Mytiloidea</taxon>
        <taxon>Mytilidae</taxon>
        <taxon>Mytilinae</taxon>
        <taxon>Mytilus</taxon>
    </lineage>
</organism>
<dbReference type="PANTHER" id="PTHR33332">
    <property type="entry name" value="REVERSE TRANSCRIPTASE DOMAIN-CONTAINING PROTEIN"/>
    <property type="match status" value="1"/>
</dbReference>
<proteinExistence type="predicted"/>
<dbReference type="InterPro" id="IPR000477">
    <property type="entry name" value="RT_dom"/>
</dbReference>
<dbReference type="Proteomes" id="UP000507470">
    <property type="component" value="Unassembled WGS sequence"/>
</dbReference>
<name>A0A6J8EKX0_MYTCO</name>
<keyword evidence="1" id="KW-0175">Coiled coil</keyword>